<evidence type="ECO:0000313" key="1">
    <source>
        <dbReference type="EMBL" id="ORC81587.1"/>
    </source>
</evidence>
<dbReference type="AlphaFoldDB" id="A0A1X0NE64"/>
<reference evidence="1 2" key="1">
    <citation type="submission" date="2017-03" db="EMBL/GenBank/DDBJ databases">
        <title>An alternative strategy for trypanosome survival in the mammalian bloodstream revealed through genome and transcriptome analysis of the ubiquitous bovine parasite Trypanosoma (Megatrypanum) theileri.</title>
        <authorList>
            <person name="Kelly S."/>
            <person name="Ivens A."/>
            <person name="Mott A."/>
            <person name="O'Neill E."/>
            <person name="Emms D."/>
            <person name="Macleod O."/>
            <person name="Voorheis P."/>
            <person name="Matthews J."/>
            <person name="Matthews K."/>
            <person name="Carrington M."/>
        </authorList>
    </citation>
    <scope>NUCLEOTIDE SEQUENCE [LARGE SCALE GENOMIC DNA]</scope>
    <source>
        <strain evidence="1">Edinburgh</strain>
    </source>
</reference>
<proteinExistence type="predicted"/>
<sequence length="112" mass="13388">MFRCTRPEQHRSGKARAFVFRDPTLKMMRAGSGYQQLRRMGMPVHKWVWDGGKWIVSTRIISTSMLGRFFLMMIWEIVISRIIQRISCTRCTCRDEFIFIIAYIHTYIDLHP</sequence>
<name>A0A1X0NE64_9TRYP</name>
<dbReference type="Proteomes" id="UP000192257">
    <property type="component" value="Unassembled WGS sequence"/>
</dbReference>
<organism evidence="1 2">
    <name type="scientific">Trypanosoma theileri</name>
    <dbReference type="NCBI Taxonomy" id="67003"/>
    <lineage>
        <taxon>Eukaryota</taxon>
        <taxon>Discoba</taxon>
        <taxon>Euglenozoa</taxon>
        <taxon>Kinetoplastea</taxon>
        <taxon>Metakinetoplastina</taxon>
        <taxon>Trypanosomatida</taxon>
        <taxon>Trypanosomatidae</taxon>
        <taxon>Trypanosoma</taxon>
    </lineage>
</organism>
<accession>A0A1X0NE64</accession>
<dbReference type="GeneID" id="39991501"/>
<gene>
    <name evidence="1" type="ORF">TM35_001121040</name>
</gene>
<dbReference type="STRING" id="67003.A0A1X0NE64"/>
<evidence type="ECO:0000313" key="2">
    <source>
        <dbReference type="Proteomes" id="UP000192257"/>
    </source>
</evidence>
<dbReference type="EMBL" id="NBCO01000112">
    <property type="protein sequence ID" value="ORC81587.1"/>
    <property type="molecule type" value="Genomic_DNA"/>
</dbReference>
<comment type="caution">
    <text evidence="1">The sequence shown here is derived from an EMBL/GenBank/DDBJ whole genome shotgun (WGS) entry which is preliminary data.</text>
</comment>
<dbReference type="RefSeq" id="XP_028876983.1">
    <property type="nucleotide sequence ID" value="XM_029031721.1"/>
</dbReference>
<dbReference type="VEuPathDB" id="TriTrypDB:TM35_001121040"/>
<protein>
    <submittedName>
        <fullName evidence="1">Uncharacterized protein</fullName>
    </submittedName>
</protein>
<keyword evidence="2" id="KW-1185">Reference proteome</keyword>